<gene>
    <name evidence="6" type="primary">LOC111444852</name>
</gene>
<evidence type="ECO:0000256" key="1">
    <source>
        <dbReference type="ARBA" id="ARBA00022884"/>
    </source>
</evidence>
<protein>
    <submittedName>
        <fullName evidence="6">RNA-binding protein 2-like isoform X1</fullName>
    </submittedName>
</protein>
<dbReference type="CDD" id="cd21618">
    <property type="entry name" value="RRM_AtNSRA_like"/>
    <property type="match status" value="1"/>
</dbReference>
<dbReference type="KEGG" id="cmos:111444852"/>
<dbReference type="PANTHER" id="PTHR10501">
    <property type="entry name" value="U1 SMALL NUCLEAR RIBONUCLEOPROTEIN A/U2 SMALL NUCLEAR RIBONUCLEOPROTEIN B"/>
    <property type="match status" value="1"/>
</dbReference>
<dbReference type="InterPro" id="IPR035979">
    <property type="entry name" value="RBD_domain_sf"/>
</dbReference>
<name>A0A6J1FKI7_CUCMO</name>
<dbReference type="PROSITE" id="PS50102">
    <property type="entry name" value="RRM"/>
    <property type="match status" value="1"/>
</dbReference>
<dbReference type="SUPFAM" id="SSF54928">
    <property type="entry name" value="RNA-binding domain, RBD"/>
    <property type="match status" value="1"/>
</dbReference>
<feature type="domain" description="RRM" evidence="4">
    <location>
        <begin position="163"/>
        <end position="249"/>
    </location>
</feature>
<dbReference type="Proteomes" id="UP000504609">
    <property type="component" value="Unplaced"/>
</dbReference>
<dbReference type="GeneID" id="111444852"/>
<dbReference type="AlphaFoldDB" id="A0A6J1FKI7"/>
<sequence>MIIGIGSSLCFPRQACLNDLVLNMALLSLSSEPPSSGLPAVHEMHNYIANDDHGGPRAVKDTQTIGSAYDRYLQSVQPSSFTSGEVPTHGEMGMGRPLANRMPIANRMPGPLLPDPVVMSRPLAVSPDLALNGRNIEYSNHLPVDSTNRPIRETVPLPPDATNTLYVEGLPSDSSRREVAHIFRPFVGYKELRLVTKESKHRGGDPLILCFVDFANPACAATAMSALQGYKMDEQDPESNYLRLQFSRHPGPRSGSGSGGKR</sequence>
<accession>A0A6J1FKI7</accession>
<evidence type="ECO:0000256" key="2">
    <source>
        <dbReference type="PROSITE-ProRule" id="PRU00176"/>
    </source>
</evidence>
<dbReference type="InterPro" id="IPR000504">
    <property type="entry name" value="RRM_dom"/>
</dbReference>
<proteinExistence type="predicted"/>
<dbReference type="GO" id="GO:0003723">
    <property type="term" value="F:RNA binding"/>
    <property type="evidence" value="ECO:0007669"/>
    <property type="project" value="UniProtKB-UniRule"/>
</dbReference>
<keyword evidence="1 2" id="KW-0694">RNA-binding</keyword>
<evidence type="ECO:0000313" key="6">
    <source>
        <dbReference type="RefSeq" id="XP_022938705.1"/>
    </source>
</evidence>
<keyword evidence="5" id="KW-1185">Reference proteome</keyword>
<evidence type="ECO:0000259" key="4">
    <source>
        <dbReference type="PROSITE" id="PS50102"/>
    </source>
</evidence>
<reference evidence="6" key="1">
    <citation type="submission" date="2025-08" db="UniProtKB">
        <authorList>
            <consortium name="RefSeq"/>
        </authorList>
    </citation>
    <scope>IDENTIFICATION</scope>
    <source>
        <tissue evidence="6">Young leaves</tissue>
    </source>
</reference>
<organism evidence="5 6">
    <name type="scientific">Cucurbita moschata</name>
    <name type="common">Winter crookneck squash</name>
    <name type="synonym">Cucurbita pepo var. moschata</name>
    <dbReference type="NCBI Taxonomy" id="3662"/>
    <lineage>
        <taxon>Eukaryota</taxon>
        <taxon>Viridiplantae</taxon>
        <taxon>Streptophyta</taxon>
        <taxon>Embryophyta</taxon>
        <taxon>Tracheophyta</taxon>
        <taxon>Spermatophyta</taxon>
        <taxon>Magnoliopsida</taxon>
        <taxon>eudicotyledons</taxon>
        <taxon>Gunneridae</taxon>
        <taxon>Pentapetalae</taxon>
        <taxon>rosids</taxon>
        <taxon>fabids</taxon>
        <taxon>Cucurbitales</taxon>
        <taxon>Cucurbitaceae</taxon>
        <taxon>Cucurbiteae</taxon>
        <taxon>Cucurbita</taxon>
    </lineage>
</organism>
<dbReference type="Pfam" id="PF00076">
    <property type="entry name" value="RRM_1"/>
    <property type="match status" value="1"/>
</dbReference>
<dbReference type="Gene3D" id="3.30.70.330">
    <property type="match status" value="1"/>
</dbReference>
<evidence type="ECO:0000256" key="3">
    <source>
        <dbReference type="SAM" id="MobiDB-lite"/>
    </source>
</evidence>
<dbReference type="InterPro" id="IPR012677">
    <property type="entry name" value="Nucleotide-bd_a/b_plait_sf"/>
</dbReference>
<evidence type="ECO:0000313" key="5">
    <source>
        <dbReference type="Proteomes" id="UP000504609"/>
    </source>
</evidence>
<feature type="region of interest" description="Disordered" evidence="3">
    <location>
        <begin position="238"/>
        <end position="262"/>
    </location>
</feature>
<dbReference type="SMART" id="SM00360">
    <property type="entry name" value="RRM"/>
    <property type="match status" value="1"/>
</dbReference>
<dbReference type="RefSeq" id="XP_022938705.1">
    <property type="nucleotide sequence ID" value="XM_023082937.1"/>
</dbReference>